<evidence type="ECO:0000256" key="1">
    <source>
        <dbReference type="SAM" id="Coils"/>
    </source>
</evidence>
<feature type="region of interest" description="Disordered" evidence="2">
    <location>
        <begin position="1164"/>
        <end position="1190"/>
    </location>
</feature>
<keyword evidence="1" id="KW-0175">Coiled coil</keyword>
<feature type="coiled-coil region" evidence="1">
    <location>
        <begin position="1131"/>
        <end position="1158"/>
    </location>
</feature>
<name>A0ABN9QLZ5_9DINO</name>
<reference evidence="3" key="1">
    <citation type="submission" date="2023-10" db="EMBL/GenBank/DDBJ databases">
        <authorList>
            <person name="Chen Y."/>
            <person name="Shah S."/>
            <person name="Dougan E. K."/>
            <person name="Thang M."/>
            <person name="Chan C."/>
        </authorList>
    </citation>
    <scope>NUCLEOTIDE SEQUENCE [LARGE SCALE GENOMIC DNA]</scope>
</reference>
<gene>
    <name evidence="3" type="ORF">PCOR1329_LOCUS11279</name>
</gene>
<protein>
    <submittedName>
        <fullName evidence="3">Uncharacterized protein</fullName>
    </submittedName>
</protein>
<dbReference type="EMBL" id="CAUYUJ010003247">
    <property type="protein sequence ID" value="CAK0804488.1"/>
    <property type="molecule type" value="Genomic_DNA"/>
</dbReference>
<organism evidence="3 4">
    <name type="scientific">Prorocentrum cordatum</name>
    <dbReference type="NCBI Taxonomy" id="2364126"/>
    <lineage>
        <taxon>Eukaryota</taxon>
        <taxon>Sar</taxon>
        <taxon>Alveolata</taxon>
        <taxon>Dinophyceae</taxon>
        <taxon>Prorocentrales</taxon>
        <taxon>Prorocentraceae</taxon>
        <taxon>Prorocentrum</taxon>
    </lineage>
</organism>
<feature type="region of interest" description="Disordered" evidence="2">
    <location>
        <begin position="914"/>
        <end position="934"/>
    </location>
</feature>
<comment type="caution">
    <text evidence="3">The sequence shown here is derived from an EMBL/GenBank/DDBJ whole genome shotgun (WGS) entry which is preliminary data.</text>
</comment>
<accession>A0ABN9QLZ5</accession>
<sequence>MGPILRSRRRYAAPVHRALGAGAIDLASDPSEVMDEVGLFSVPKKSRRQRLVVGARPANFWFGDPADVHLATGAAPAAIELPDGASLWAASADIADAFYNMELPHARRPYFALPPIDALAGGAHLEHVDTFASLSLDRDTTEQMKNDMVATLRESGLPVHEEESAALHAQLLGWVIDGERGSVSPTPRRVRRLILAARAPLDMPTVSAQQARRPLLSIFSAVYRFIAKAGEAPRQWWPSARRELARATGVAPLALADLRAEWPGRVMPADASEWGRGVRERELDASIVQKLGRFQERWRFRGLNAKAPREQLALPLEPSESLIDAESPSRPNDLGSSQGPAEPFDIVKIRQRYPAASAAAGGPHFGEADTTVDDLLAQWMDQQYAEGWNPERGAHVLAALKFMMPQFARGRLIDVGQTRAAIYVLVTFAGYLRPPEALRALGLHLIPPTPGGACESCSLVLHPRELAMPSKTQVCDEAIPFDAPFYGFLPAALRWLKASTHTSAPLFPFTLVQVSAFFKQAAVDAGLEVLTPQLRQLRHSGPSVELALKLRALASAKLRGRWRSDASVARYLEPGRVNEQMQRLAPRKLLGPRRRHFLAHPVIVEAFPGEGILAAALRREGALVIEWDIAWEPDWDLAVPGVARVLRGRLDAGLIWDMHFGAPRQTWTRISGAGPLRSPGEAGPWPSRLRSDTEIWGLAAVAHPVDRVQIDMANKLVVVGKVARASSRFGVVEKMATSPEAEPPVASPGDDRIEQLGFEIDDDSGKAHYVIVFPFEDNGDSPPVNPLDTWKGIFVGAASSSPPGITPFVMWHNVPGASWTADEWRAFLQSVDEQAAAPEVVTEVVTFLMAVSPAIPSSCALEGITESELIAADGAPTGIASRGLLRRALRTAECVAQAKRQTAAGANAAPQAAAGAAGGAAGPPPGGSALALASQWQPPAAPTVDVRDLLTKAKLEKLPFHMQPEQAVFESLNKDTMAARAQERKPFAYVDLTSKEVLPLWLPIESIGGKLALAGENELLNAESSTATLSQLQNMICHHDLIMQLAESERAAGSPPLLAVIYDEMARKAWSSRAARKDPEFVLDDLVQVQDKPVLTAARGRLASVLRTAGIQDSDSARPRADAATEREPILAKQQAAIDALTKRANDASKQTAQQQEAFRQGAFRNSGGPESAGQPGPKRPAGGAMQTPRQIKKQKFFERVQNYKREQQQALPLDELVGAIPIWNREVLSHLKDLPCSQDVGPDVDKDVALGAMPPPVRLTPFHVDNFLLMRRAPVREQRPSGWETRIADHGTECGLNGHTLLSDTLSHDTVDVLVEIELQLMRAVRSVTPVAVGRLAVAAAPAVSPPRDAIGTGPPGAQAEALTKIRDSLVEAFVEGDPLHRIPGLLKRLKGLPLMPEELLQKGLGVLLNDSDFKRRLDVSSLTIVNVLLEGWRSQARSCRSGSLRGRVHQPFAGLAGSRFQQAVLDLESWFVQLDGLGAAEVPVADRQKYRKTAILLSLLRVVSRQHLDGVDPEDIARSGRDPFERGLLRRAAMEASAKGRQKRARIERATPVPTSCLPDSTVSSRSSVCPPFSATCASADAVVSRLSEQHVNAVEKEVQAFGGQIGLAALGSSQPRAIITQLGAASVRSQGVTTDVLRARGQIMRAETNRRSLTSGASALRAWHVFAVSVLKYDSEDTLPPKCEDHVLLFLAIFQNAGTARNYLHFLHWACVEQGVDVSWHGPRAVQQVKGLAKMQIRLNGEQRPKPKLRRSLVEQLCALSASLGDESFAVSMLLAWEFLLRVQSECVCLQVGSAGSVLTLPAGRHSSVLFDEANVLHMRLRRWAAWLGVSTYPRLPKAAYPR</sequence>
<feature type="region of interest" description="Disordered" evidence="2">
    <location>
        <begin position="320"/>
        <end position="341"/>
    </location>
</feature>
<keyword evidence="4" id="KW-1185">Reference proteome</keyword>
<proteinExistence type="predicted"/>
<evidence type="ECO:0000313" key="3">
    <source>
        <dbReference type="EMBL" id="CAK0804488.1"/>
    </source>
</evidence>
<evidence type="ECO:0000313" key="4">
    <source>
        <dbReference type="Proteomes" id="UP001189429"/>
    </source>
</evidence>
<evidence type="ECO:0000256" key="2">
    <source>
        <dbReference type="SAM" id="MobiDB-lite"/>
    </source>
</evidence>
<dbReference type="Proteomes" id="UP001189429">
    <property type="component" value="Unassembled WGS sequence"/>
</dbReference>